<name>A0A1K0JKC6_CUPNE</name>
<reference evidence="1" key="1">
    <citation type="submission" date="2016-09" db="EMBL/GenBank/DDBJ databases">
        <authorList>
            <person name="Capua I."/>
            <person name="De Benedictis P."/>
            <person name="Joannis T."/>
            <person name="Lombin L.H."/>
            <person name="Cattoli G."/>
        </authorList>
    </citation>
    <scope>NUCLEOTIDE SEQUENCE</scope>
    <source>
        <strain evidence="1">B9</strain>
    </source>
</reference>
<gene>
    <name evidence="1" type="ORF">CNECB9_460012</name>
</gene>
<organism evidence="1">
    <name type="scientific">Cupriavidus necator</name>
    <name type="common">Alcaligenes eutrophus</name>
    <name type="synonym">Ralstonia eutropha</name>
    <dbReference type="NCBI Taxonomy" id="106590"/>
    <lineage>
        <taxon>Bacteria</taxon>
        <taxon>Pseudomonadati</taxon>
        <taxon>Pseudomonadota</taxon>
        <taxon>Betaproteobacteria</taxon>
        <taxon>Burkholderiales</taxon>
        <taxon>Burkholderiaceae</taxon>
        <taxon>Cupriavidus</taxon>
    </lineage>
</organism>
<proteinExistence type="predicted"/>
<dbReference type="RefSeq" id="WP_340528101.1">
    <property type="nucleotide sequence ID" value="NZ_CAXUOZ020000004.1"/>
</dbReference>
<accession>A0A1K0JKC6</accession>
<sequence>MNLIVDIDIGGPTFQGTSGPAEAARRLRQLANEIERKVPDFSACREGQRLAGKEGAIAYLADL</sequence>
<dbReference type="EMBL" id="FMSH01000401">
    <property type="protein sequence ID" value="SCU86659.1"/>
    <property type="molecule type" value="Genomic_DNA"/>
</dbReference>
<evidence type="ECO:0000313" key="1">
    <source>
        <dbReference type="EMBL" id="SCU86659.1"/>
    </source>
</evidence>
<protein>
    <submittedName>
        <fullName evidence="1">Uncharacterized protein</fullName>
    </submittedName>
</protein>
<dbReference type="AlphaFoldDB" id="A0A1K0JKC6"/>